<dbReference type="PANTHER" id="PTHR22870">
    <property type="entry name" value="REGULATOR OF CHROMOSOME CONDENSATION"/>
    <property type="match status" value="1"/>
</dbReference>
<dbReference type="PROSITE" id="PS50012">
    <property type="entry name" value="RCC1_3"/>
    <property type="match status" value="5"/>
</dbReference>
<dbReference type="InterPro" id="IPR058923">
    <property type="entry name" value="RCC1-like_dom"/>
</dbReference>
<comment type="caution">
    <text evidence="5">The sequence shown here is derived from an EMBL/GenBank/DDBJ whole genome shotgun (WGS) entry which is preliminary data.</text>
</comment>
<feature type="repeat" description="RCC1" evidence="2">
    <location>
        <begin position="264"/>
        <end position="340"/>
    </location>
</feature>
<keyword evidence="1" id="KW-0677">Repeat</keyword>
<feature type="compositionally biased region" description="Basic and acidic residues" evidence="3">
    <location>
        <begin position="464"/>
        <end position="479"/>
    </location>
</feature>
<dbReference type="InParanoid" id="A0A1Z5KTR2"/>
<evidence type="ECO:0000313" key="6">
    <source>
        <dbReference type="Proteomes" id="UP000198406"/>
    </source>
</evidence>
<feature type="compositionally biased region" description="Polar residues" evidence="3">
    <location>
        <begin position="539"/>
        <end position="549"/>
    </location>
</feature>
<feature type="region of interest" description="Disordered" evidence="3">
    <location>
        <begin position="508"/>
        <end position="563"/>
    </location>
</feature>
<dbReference type="Pfam" id="PF25390">
    <property type="entry name" value="WD40_RLD"/>
    <property type="match status" value="1"/>
</dbReference>
<name>A0A1Z5KTR2_FISSO</name>
<keyword evidence="6" id="KW-1185">Reference proteome</keyword>
<protein>
    <recommendedName>
        <fullName evidence="4">RCC1-like domain-containing protein</fullName>
    </recommendedName>
</protein>
<feature type="repeat" description="RCC1" evidence="2">
    <location>
        <begin position="209"/>
        <end position="263"/>
    </location>
</feature>
<evidence type="ECO:0000259" key="4">
    <source>
        <dbReference type="Pfam" id="PF25390"/>
    </source>
</evidence>
<accession>A0A1Z5KTR2</accession>
<dbReference type="Pfam" id="PF13540">
    <property type="entry name" value="RCC1_2"/>
    <property type="match status" value="1"/>
</dbReference>
<dbReference type="PRINTS" id="PR00633">
    <property type="entry name" value="RCCNDNSATION"/>
</dbReference>
<organism evidence="5 6">
    <name type="scientific">Fistulifera solaris</name>
    <name type="common">Oleaginous diatom</name>
    <dbReference type="NCBI Taxonomy" id="1519565"/>
    <lineage>
        <taxon>Eukaryota</taxon>
        <taxon>Sar</taxon>
        <taxon>Stramenopiles</taxon>
        <taxon>Ochrophyta</taxon>
        <taxon>Bacillariophyta</taxon>
        <taxon>Bacillariophyceae</taxon>
        <taxon>Bacillariophycidae</taxon>
        <taxon>Naviculales</taxon>
        <taxon>Naviculaceae</taxon>
        <taxon>Fistulifera</taxon>
    </lineage>
</organism>
<feature type="region of interest" description="Disordered" evidence="3">
    <location>
        <begin position="459"/>
        <end position="491"/>
    </location>
</feature>
<gene>
    <name evidence="5" type="ORF">FisN_16Hh128</name>
</gene>
<evidence type="ECO:0000313" key="5">
    <source>
        <dbReference type="EMBL" id="GAX29431.1"/>
    </source>
</evidence>
<evidence type="ECO:0000256" key="3">
    <source>
        <dbReference type="SAM" id="MobiDB-lite"/>
    </source>
</evidence>
<dbReference type="InterPro" id="IPR000408">
    <property type="entry name" value="Reg_chr_condens"/>
</dbReference>
<feature type="repeat" description="RCC1" evidence="2">
    <location>
        <begin position="341"/>
        <end position="422"/>
    </location>
</feature>
<reference evidence="5 6" key="1">
    <citation type="journal article" date="2015" name="Plant Cell">
        <title>Oil accumulation by the oleaginous diatom Fistulifera solaris as revealed by the genome and transcriptome.</title>
        <authorList>
            <person name="Tanaka T."/>
            <person name="Maeda Y."/>
            <person name="Veluchamy A."/>
            <person name="Tanaka M."/>
            <person name="Abida H."/>
            <person name="Marechal E."/>
            <person name="Bowler C."/>
            <person name="Muto M."/>
            <person name="Sunaga Y."/>
            <person name="Tanaka M."/>
            <person name="Yoshino T."/>
            <person name="Taniguchi T."/>
            <person name="Fukuda Y."/>
            <person name="Nemoto M."/>
            <person name="Matsumoto M."/>
            <person name="Wong P.S."/>
            <person name="Aburatani S."/>
            <person name="Fujibuchi W."/>
        </authorList>
    </citation>
    <scope>NUCLEOTIDE SEQUENCE [LARGE SCALE GENOMIC DNA]</scope>
    <source>
        <strain evidence="5 6">JPCC DA0580</strain>
    </source>
</reference>
<dbReference type="InterPro" id="IPR009091">
    <property type="entry name" value="RCC1/BLIP-II"/>
</dbReference>
<dbReference type="AlphaFoldDB" id="A0A1Z5KTR2"/>
<evidence type="ECO:0000256" key="2">
    <source>
        <dbReference type="PROSITE-ProRule" id="PRU00235"/>
    </source>
</evidence>
<feature type="compositionally biased region" description="Basic residues" evidence="3">
    <location>
        <begin position="550"/>
        <end position="563"/>
    </location>
</feature>
<feature type="repeat" description="RCC1" evidence="2">
    <location>
        <begin position="151"/>
        <end position="207"/>
    </location>
</feature>
<feature type="domain" description="RCC1-like" evidence="4">
    <location>
        <begin position="23"/>
        <end position="304"/>
    </location>
</feature>
<dbReference type="OrthoDB" id="43452at2759"/>
<dbReference type="Gene3D" id="2.130.10.30">
    <property type="entry name" value="Regulator of chromosome condensation 1/beta-lactamase-inhibitor protein II"/>
    <property type="match status" value="2"/>
</dbReference>
<dbReference type="InterPro" id="IPR051210">
    <property type="entry name" value="Ub_ligase/GEF_domain"/>
</dbReference>
<feature type="repeat" description="RCC1" evidence="2">
    <location>
        <begin position="92"/>
        <end position="150"/>
    </location>
</feature>
<dbReference type="SUPFAM" id="SSF50985">
    <property type="entry name" value="RCC1/BLIP-II"/>
    <property type="match status" value="1"/>
</dbReference>
<sequence>MTKQKSQQKSIAFGKPYFYATKSAPSGKTVEQAVCTNQSTVFLTSDGKIYQTGTLHGQIFKSPTLVEIRYALKCVEIAAGRHFCLGRLEGGQAVVSWGAGHFGQLGLGGDKMVSFTSSPTIIERLLPRHTGSPIKQIAAGSWHALALAESGKVWAWGSNRNWQCGRQLTSKSLTDAPTFTVPLPVPQLDGVDQISAGRAHSVALIAQSGEVYCWGASHFGQCAASVRRGVSGVAPPKLVQSLQDVLVTKVSAGGNHTLCLTSGGRVFAWGAGGEGQLGLGVPVPYQTKPRLIGDLDFVAIAAGQDWKKQQKGASAKSLASVPKIRDIFAGPTYSVATCTTGHLYVWGSNDAGQLGVPAPSNLPFLDSCQETRQQNGSLRDMHVRTFDSNHNLLLPHRLIAAEPLDVTFVACGPNHLWCVGNERPETKETTPGRTLYELQEEVREERLLRVRQSLMAKAENIESPVRENTEGGDHAKEDAELQESPAMSPGAESLSEIAVEDFTELTSDKSATAEEEDTIVETPASPRWSLSNMIRRMSGGQSVGSNGSRKSIRRRTFPRKQSL</sequence>
<dbReference type="EMBL" id="BDSP01000289">
    <property type="protein sequence ID" value="GAX29431.1"/>
    <property type="molecule type" value="Genomic_DNA"/>
</dbReference>
<evidence type="ECO:0000256" key="1">
    <source>
        <dbReference type="ARBA" id="ARBA00022737"/>
    </source>
</evidence>
<dbReference type="Proteomes" id="UP000198406">
    <property type="component" value="Unassembled WGS sequence"/>
</dbReference>
<proteinExistence type="predicted"/>
<dbReference type="PROSITE" id="PS00626">
    <property type="entry name" value="RCC1_2"/>
    <property type="match status" value="2"/>
</dbReference>
<dbReference type="PANTHER" id="PTHR22870:SF408">
    <property type="entry name" value="OS09G0560450 PROTEIN"/>
    <property type="match status" value="1"/>
</dbReference>